<protein>
    <submittedName>
        <fullName evidence="1">Uncharacterized protein</fullName>
    </submittedName>
</protein>
<reference evidence="2" key="1">
    <citation type="submission" date="2023-07" db="EMBL/GenBank/DDBJ databases">
        <title>30 novel species of actinomycetes from the DSMZ collection.</title>
        <authorList>
            <person name="Nouioui I."/>
        </authorList>
    </citation>
    <scope>NUCLEOTIDE SEQUENCE [LARGE SCALE GENOMIC DNA]</scope>
    <source>
        <strain evidence="2">DSM 41636</strain>
    </source>
</reference>
<name>A0ABU2PUP5_9ACTN</name>
<comment type="caution">
    <text evidence="1">The sequence shown here is derived from an EMBL/GenBank/DDBJ whole genome shotgun (WGS) entry which is preliminary data.</text>
</comment>
<keyword evidence="2" id="KW-1185">Reference proteome</keyword>
<dbReference type="EMBL" id="JAVRFA010000010">
    <property type="protein sequence ID" value="MDT0395389.1"/>
    <property type="molecule type" value="Genomic_DNA"/>
</dbReference>
<evidence type="ECO:0000313" key="2">
    <source>
        <dbReference type="Proteomes" id="UP001183881"/>
    </source>
</evidence>
<evidence type="ECO:0000313" key="1">
    <source>
        <dbReference type="EMBL" id="MDT0395389.1"/>
    </source>
</evidence>
<gene>
    <name evidence="1" type="ORF">RM705_11835</name>
</gene>
<accession>A0ABU2PUP5</accession>
<sequence>MGSSGVTELLPKISEVLPLLHLHGLPSGDFVPAWTAPGTDRARRGSARVGHPSKCAVAPADALDQAPRARIGSVRAY</sequence>
<organism evidence="1 2">
    <name type="scientific">Streptomyces edwardsiae</name>
    <dbReference type="NCBI Taxonomy" id="3075527"/>
    <lineage>
        <taxon>Bacteria</taxon>
        <taxon>Bacillati</taxon>
        <taxon>Actinomycetota</taxon>
        <taxon>Actinomycetes</taxon>
        <taxon>Kitasatosporales</taxon>
        <taxon>Streptomycetaceae</taxon>
        <taxon>Streptomyces</taxon>
    </lineage>
</organism>
<dbReference type="Proteomes" id="UP001183881">
    <property type="component" value="Unassembled WGS sequence"/>
</dbReference>
<dbReference type="RefSeq" id="WP_311643682.1">
    <property type="nucleotide sequence ID" value="NZ_JAVRFA010000010.1"/>
</dbReference>
<proteinExistence type="predicted"/>